<dbReference type="GO" id="GO:0048038">
    <property type="term" value="F:quinone binding"/>
    <property type="evidence" value="ECO:0007669"/>
    <property type="project" value="InterPro"/>
</dbReference>
<dbReference type="InterPro" id="IPR036460">
    <property type="entry name" value="Cu_amine_oxidase_C_sf"/>
</dbReference>
<dbReference type="SUPFAM" id="SSF54416">
    <property type="entry name" value="Amine oxidase N-terminal region"/>
    <property type="match status" value="2"/>
</dbReference>
<keyword evidence="7 11" id="KW-0801">TPQ</keyword>
<keyword evidence="18" id="KW-1185">Reference proteome</keyword>
<dbReference type="Proteomes" id="UP000618733">
    <property type="component" value="Unassembled WGS sequence"/>
</dbReference>
<evidence type="ECO:0000256" key="5">
    <source>
        <dbReference type="ARBA" id="ARBA00011738"/>
    </source>
</evidence>
<dbReference type="InterPro" id="IPR015798">
    <property type="entry name" value="Cu_amine_oxidase_C"/>
</dbReference>
<dbReference type="Pfam" id="PF01179">
    <property type="entry name" value="Cu_amine_oxid"/>
    <property type="match status" value="1"/>
</dbReference>
<accession>A0A934UW51</accession>
<dbReference type="PANTHER" id="PTHR10638">
    <property type="entry name" value="COPPER AMINE OXIDASE"/>
    <property type="match status" value="1"/>
</dbReference>
<dbReference type="Pfam" id="PF02728">
    <property type="entry name" value="Cu_amine_oxidN3"/>
    <property type="match status" value="1"/>
</dbReference>
<evidence type="ECO:0000256" key="13">
    <source>
        <dbReference type="RuleBase" id="RU000672"/>
    </source>
</evidence>
<dbReference type="Gene3D" id="2.70.98.20">
    <property type="entry name" value="Copper amine oxidase, catalytic domain"/>
    <property type="match status" value="1"/>
</dbReference>
<proteinExistence type="inferred from homology"/>
<dbReference type="EC" id="1.4.3.-" evidence="13"/>
<comment type="subunit">
    <text evidence="5">Homodimer.</text>
</comment>
<evidence type="ECO:0000256" key="11">
    <source>
        <dbReference type="PIRSR" id="PIRSR600269-50"/>
    </source>
</evidence>
<comment type="cofactor">
    <cofactor evidence="13">
        <name>Cu cation</name>
        <dbReference type="ChEBI" id="CHEBI:23378"/>
    </cofactor>
    <text evidence="13">Contains 1 topaquinone per subunit.</text>
</comment>
<comment type="cofactor">
    <cofactor evidence="1">
        <name>Cu cation</name>
        <dbReference type="ChEBI" id="CHEBI:23378"/>
    </cofactor>
</comment>
<dbReference type="PANTHER" id="PTHR10638:SF86">
    <property type="entry name" value="COPPER AMINE OXIDASE 1-RELATED"/>
    <property type="match status" value="1"/>
</dbReference>
<evidence type="ECO:0000256" key="10">
    <source>
        <dbReference type="ARBA" id="ARBA00023211"/>
    </source>
</evidence>
<dbReference type="GO" id="GO:0005507">
    <property type="term" value="F:copper ion binding"/>
    <property type="evidence" value="ECO:0007669"/>
    <property type="project" value="InterPro"/>
</dbReference>
<gene>
    <name evidence="17" type="ORF">JD292_00640</name>
</gene>
<organism evidence="17 18">
    <name type="scientific">Leucobacter edaphi</name>
    <dbReference type="NCBI Taxonomy" id="2796472"/>
    <lineage>
        <taxon>Bacteria</taxon>
        <taxon>Bacillati</taxon>
        <taxon>Actinomycetota</taxon>
        <taxon>Actinomycetes</taxon>
        <taxon>Micrococcales</taxon>
        <taxon>Microbacteriaceae</taxon>
        <taxon>Leucobacter</taxon>
    </lineage>
</organism>
<dbReference type="Gene3D" id="3.10.450.40">
    <property type="match status" value="2"/>
</dbReference>
<dbReference type="Pfam" id="PF21994">
    <property type="entry name" value="AGAO-like_N2"/>
    <property type="match status" value="1"/>
</dbReference>
<dbReference type="InterPro" id="IPR016182">
    <property type="entry name" value="Cu_amine_oxidase_N-reg"/>
</dbReference>
<evidence type="ECO:0000256" key="4">
    <source>
        <dbReference type="ARBA" id="ARBA00007983"/>
    </source>
</evidence>
<feature type="domain" description="Copper amine oxidase catalytic" evidence="14">
    <location>
        <begin position="220"/>
        <end position="631"/>
    </location>
</feature>
<dbReference type="InterPro" id="IPR054157">
    <property type="entry name" value="AGAO-like_N2"/>
</dbReference>
<evidence type="ECO:0000259" key="15">
    <source>
        <dbReference type="Pfam" id="PF02728"/>
    </source>
</evidence>
<comment type="caution">
    <text evidence="17">The sequence shown here is derived from an EMBL/GenBank/DDBJ whole genome shotgun (WGS) entry which is preliminary data.</text>
</comment>
<evidence type="ECO:0000256" key="3">
    <source>
        <dbReference type="ARBA" id="ARBA00001947"/>
    </source>
</evidence>
<feature type="active site" description="Schiff-base intermediate with substrate; via topaquinone" evidence="11">
    <location>
        <position position="386"/>
    </location>
</feature>
<evidence type="ECO:0000259" key="14">
    <source>
        <dbReference type="Pfam" id="PF01179"/>
    </source>
</evidence>
<evidence type="ECO:0000313" key="17">
    <source>
        <dbReference type="EMBL" id="MBK0420590.1"/>
    </source>
</evidence>
<comment type="cofactor">
    <cofactor evidence="2">
        <name>Mn(2+)</name>
        <dbReference type="ChEBI" id="CHEBI:29035"/>
    </cofactor>
</comment>
<keyword evidence="9 13" id="KW-0186">Copper</keyword>
<dbReference type="InterPro" id="IPR000269">
    <property type="entry name" value="Cu_amine_oxidase"/>
</dbReference>
<evidence type="ECO:0000256" key="2">
    <source>
        <dbReference type="ARBA" id="ARBA00001936"/>
    </source>
</evidence>
<evidence type="ECO:0000256" key="1">
    <source>
        <dbReference type="ARBA" id="ARBA00001935"/>
    </source>
</evidence>
<dbReference type="GO" id="GO:0009308">
    <property type="term" value="P:amine metabolic process"/>
    <property type="evidence" value="ECO:0007669"/>
    <property type="project" value="UniProtKB-UniRule"/>
</dbReference>
<keyword evidence="10" id="KW-0464">Manganese</keyword>
<evidence type="ECO:0000256" key="7">
    <source>
        <dbReference type="ARBA" id="ARBA00022772"/>
    </source>
</evidence>
<evidence type="ECO:0000256" key="6">
    <source>
        <dbReference type="ARBA" id="ARBA00022723"/>
    </source>
</evidence>
<dbReference type="EMBL" id="JAEHOI010000001">
    <property type="protein sequence ID" value="MBK0420590.1"/>
    <property type="molecule type" value="Genomic_DNA"/>
</dbReference>
<feature type="modified residue" description="2',4',5'-topaquinone" evidence="12">
    <location>
        <position position="386"/>
    </location>
</feature>
<feature type="active site" description="Proton acceptor" evidence="11">
    <location>
        <position position="303"/>
    </location>
</feature>
<feature type="domain" description="AGAO-like N2" evidence="16">
    <location>
        <begin position="12"/>
        <end position="80"/>
    </location>
</feature>
<comment type="PTM">
    <text evidence="12 13">Topaquinone (TPQ) is generated by copper-dependent autoxidation of a specific tyrosyl residue.</text>
</comment>
<evidence type="ECO:0000256" key="8">
    <source>
        <dbReference type="ARBA" id="ARBA00023002"/>
    </source>
</evidence>
<comment type="cofactor">
    <cofactor evidence="3">
        <name>Zn(2+)</name>
        <dbReference type="ChEBI" id="CHEBI:29105"/>
    </cofactor>
</comment>
<evidence type="ECO:0000313" key="18">
    <source>
        <dbReference type="Proteomes" id="UP000618733"/>
    </source>
</evidence>
<dbReference type="RefSeq" id="WP_200130802.1">
    <property type="nucleotide sequence ID" value="NZ_JAEHOI010000001.1"/>
</dbReference>
<dbReference type="AlphaFoldDB" id="A0A934UW51"/>
<dbReference type="InterPro" id="IPR015802">
    <property type="entry name" value="Cu_amine_oxidase_N3"/>
</dbReference>
<comment type="similarity">
    <text evidence="4 13">Belongs to the copper/topaquinone oxidase family.</text>
</comment>
<sequence>MSSHPLDSLSGEEISATAAVLARERGVDGGWRYASMILREPPKEEVLAWSEGDPIVRRSLSVLWNKSRNEVFEAVVNLSAAGGELETWVHRPGVTPNFTVDEYHDCDAALRANPAVRVALEARGVDPDLVLFDLWTYGHAVMPEQWRDRRLGWVDIWVRASKGGNPYAHPVSGLKIIIDVNTMEVLDLDEAHDRGFPEVDGEYTPELRETPERSDLKPLDIVQPEGVSFELDGSLIRWQDWEFRLGFNYREGPVIYEVKCRDKGRSGGERGELRDIAYRMSLAEMIVPYRDSSFDHYRRTAFDIGEWGLGYMCTSLELGCDCLGEITYLDGVLPDTSGQPRVTKNVICLHEEDDAVLWKHVDPDAGTEVRRMRRFVVSVHATVANYEYLVYWRFYPDGNIECEIRATGIMVTTPLDDSVAAFPTGTVVDQRTYAPFHQHFLVARLDLDIDGTANTVVESDSMPAPISDTNPFGLDLLTRGTVIESEAQSGRRFDWERQRAWKVQNPNRLNSWGAPTAYKLVPTGSFPAMFDEHSPILRRNPVIGNTLWVTRQHDTELWPAGDYPTQSADDLGNGMSAWIADDESLVDTDVVLWYVFGIHHITRSEDWPVMPVDKVSFTLKPFGFFDRNPSLDAPRSPAKGETCCAGGECHCGHGS</sequence>
<dbReference type="SUPFAM" id="SSF49998">
    <property type="entry name" value="Amine oxidase catalytic domain"/>
    <property type="match status" value="1"/>
</dbReference>
<evidence type="ECO:0000256" key="9">
    <source>
        <dbReference type="ARBA" id="ARBA00023008"/>
    </source>
</evidence>
<evidence type="ECO:0000256" key="12">
    <source>
        <dbReference type="PIRSR" id="PIRSR600269-51"/>
    </source>
</evidence>
<name>A0A934UW51_9MICO</name>
<dbReference type="NCBIfam" id="NF008559">
    <property type="entry name" value="PRK11504.1"/>
    <property type="match status" value="1"/>
</dbReference>
<keyword evidence="8 13" id="KW-0560">Oxidoreductase</keyword>
<protein>
    <recommendedName>
        <fullName evidence="13">Amine oxidase</fullName>
        <ecNumber evidence="13">1.4.3.-</ecNumber>
    </recommendedName>
</protein>
<keyword evidence="6 13" id="KW-0479">Metal-binding</keyword>
<reference evidence="17" key="1">
    <citation type="submission" date="2020-12" db="EMBL/GenBank/DDBJ databases">
        <title>Leucobacter sp. CAS2, isolated from Chromium sludge.</title>
        <authorList>
            <person name="Xu Z."/>
        </authorList>
    </citation>
    <scope>NUCLEOTIDE SEQUENCE</scope>
    <source>
        <strain evidence="17">CSA2</strain>
    </source>
</reference>
<evidence type="ECO:0000259" key="16">
    <source>
        <dbReference type="Pfam" id="PF21994"/>
    </source>
</evidence>
<dbReference type="GO" id="GO:0008131">
    <property type="term" value="F:primary methylamine oxidase activity"/>
    <property type="evidence" value="ECO:0007669"/>
    <property type="project" value="InterPro"/>
</dbReference>
<feature type="domain" description="Copper amine oxidase N3-terminal" evidence="15">
    <location>
        <begin position="96"/>
        <end position="190"/>
    </location>
</feature>